<evidence type="ECO:0000313" key="3">
    <source>
        <dbReference type="Proteomes" id="UP000238479"/>
    </source>
</evidence>
<dbReference type="Proteomes" id="UP000238479">
    <property type="component" value="Chromosome 4"/>
</dbReference>
<dbReference type="EMBL" id="PDCK01000042">
    <property type="protein sequence ID" value="PRQ36960.1"/>
    <property type="molecule type" value="Genomic_DNA"/>
</dbReference>
<keyword evidence="3" id="KW-1185">Reference proteome</keyword>
<dbReference type="AlphaFoldDB" id="A0A2P6QS03"/>
<feature type="region of interest" description="Disordered" evidence="1">
    <location>
        <begin position="15"/>
        <end position="35"/>
    </location>
</feature>
<evidence type="ECO:0000313" key="2">
    <source>
        <dbReference type="EMBL" id="PRQ36960.1"/>
    </source>
</evidence>
<accession>A0A2P6QS03</accession>
<name>A0A2P6QS03_ROSCH</name>
<comment type="caution">
    <text evidence="2">The sequence shown here is derived from an EMBL/GenBank/DDBJ whole genome shotgun (WGS) entry which is preliminary data.</text>
</comment>
<protein>
    <submittedName>
        <fullName evidence="2">Uncharacterized protein</fullName>
    </submittedName>
</protein>
<evidence type="ECO:0000256" key="1">
    <source>
        <dbReference type="SAM" id="MobiDB-lite"/>
    </source>
</evidence>
<gene>
    <name evidence="2" type="ORF">RchiOBHm_Chr4g0397281</name>
</gene>
<proteinExistence type="predicted"/>
<sequence>MFAGDGHLAVVASCDDPLRSGGEASAESEVEEGGRGLGQVWPWVCGILNNERSIEVERTFKFTAASYGFDL</sequence>
<reference evidence="2 3" key="1">
    <citation type="journal article" date="2018" name="Nat. Genet.">
        <title>The Rosa genome provides new insights in the design of modern roses.</title>
        <authorList>
            <person name="Bendahmane M."/>
        </authorList>
    </citation>
    <scope>NUCLEOTIDE SEQUENCE [LARGE SCALE GENOMIC DNA]</scope>
    <source>
        <strain evidence="3">cv. Old Blush</strain>
    </source>
</reference>
<dbReference type="Gramene" id="PRQ36960">
    <property type="protein sequence ID" value="PRQ36960"/>
    <property type="gene ID" value="RchiOBHm_Chr4g0397281"/>
</dbReference>
<organism evidence="2 3">
    <name type="scientific">Rosa chinensis</name>
    <name type="common">China rose</name>
    <dbReference type="NCBI Taxonomy" id="74649"/>
    <lineage>
        <taxon>Eukaryota</taxon>
        <taxon>Viridiplantae</taxon>
        <taxon>Streptophyta</taxon>
        <taxon>Embryophyta</taxon>
        <taxon>Tracheophyta</taxon>
        <taxon>Spermatophyta</taxon>
        <taxon>Magnoliopsida</taxon>
        <taxon>eudicotyledons</taxon>
        <taxon>Gunneridae</taxon>
        <taxon>Pentapetalae</taxon>
        <taxon>rosids</taxon>
        <taxon>fabids</taxon>
        <taxon>Rosales</taxon>
        <taxon>Rosaceae</taxon>
        <taxon>Rosoideae</taxon>
        <taxon>Rosoideae incertae sedis</taxon>
        <taxon>Rosa</taxon>
    </lineage>
</organism>